<dbReference type="EMBL" id="JANBUP010000275">
    <property type="protein sequence ID" value="KAJ2812182.1"/>
    <property type="molecule type" value="Genomic_DNA"/>
</dbReference>
<protein>
    <submittedName>
        <fullName evidence="1">Uncharacterized protein</fullName>
    </submittedName>
</protein>
<evidence type="ECO:0000313" key="1">
    <source>
        <dbReference type="EMBL" id="KAJ2812182.1"/>
    </source>
</evidence>
<reference evidence="1" key="1">
    <citation type="submission" date="2022-07" db="EMBL/GenBank/DDBJ databases">
        <title>Phylogenomic reconstructions and comparative analyses of Kickxellomycotina fungi.</title>
        <authorList>
            <person name="Reynolds N.K."/>
            <person name="Stajich J.E."/>
            <person name="Barry K."/>
            <person name="Grigoriev I.V."/>
            <person name="Crous P."/>
            <person name="Smith M.E."/>
        </authorList>
    </citation>
    <scope>NUCLEOTIDE SEQUENCE</scope>
    <source>
        <strain evidence="1">CBS 102833</strain>
    </source>
</reference>
<comment type="caution">
    <text evidence="1">The sequence shown here is derived from an EMBL/GenBank/DDBJ whole genome shotgun (WGS) entry which is preliminary data.</text>
</comment>
<evidence type="ECO:0000313" key="2">
    <source>
        <dbReference type="Proteomes" id="UP001140096"/>
    </source>
</evidence>
<organism evidence="1 2">
    <name type="scientific">Coemansia furcata</name>
    <dbReference type="NCBI Taxonomy" id="417177"/>
    <lineage>
        <taxon>Eukaryota</taxon>
        <taxon>Fungi</taxon>
        <taxon>Fungi incertae sedis</taxon>
        <taxon>Zoopagomycota</taxon>
        <taxon>Kickxellomycotina</taxon>
        <taxon>Kickxellomycetes</taxon>
        <taxon>Kickxellales</taxon>
        <taxon>Kickxellaceae</taxon>
        <taxon>Coemansia</taxon>
    </lineage>
</organism>
<sequence length="405" mass="45282">MTGDEITFVLCSIDSLTKENCELRARLEAVEQNTKSLSTCSAAAECHAPSDELTTDEMALLCSNDVEPLSKKRLDEIIQSIGATKTTWSDLRQLYPPRQSDFAPRIELDDEFDVDEAYSQAATMSAYGVELLRVALGCHQVDRRLTRQTSHLLASLCASLLDTRDRRRRARITHRNSKPEDEGLNKHAKQGIELNPSRQVERTDIPCINKRKCTEYWDSSYSSSESSDSGSTYSNTRRQRHVKHAKQSDTCIVRGIDSTENVSVIAPIVLAPEDSACKGGGTSATNSDVEDESDVVIGQGQVERLNRRVVIRNAFLSHGLSELDGIAYYNRWTKDTNYTYDGVWNRWVVWCDKRGLNPTVRSEEDLATYISDIAMSKTSATRMRIVARSVWSVVDGTALPNDTGQ</sequence>
<gene>
    <name evidence="1" type="ORF">H4S07_001575</name>
</gene>
<accession>A0ACC1LMW0</accession>
<dbReference type="Proteomes" id="UP001140096">
    <property type="component" value="Unassembled WGS sequence"/>
</dbReference>
<name>A0ACC1LMW0_9FUNG</name>
<proteinExistence type="predicted"/>
<keyword evidence="2" id="KW-1185">Reference proteome</keyword>